<dbReference type="InterPro" id="IPR036770">
    <property type="entry name" value="Ankyrin_rpt-contain_sf"/>
</dbReference>
<feature type="domain" description="RING-type" evidence="6">
    <location>
        <begin position="616"/>
        <end position="655"/>
    </location>
</feature>
<feature type="region of interest" description="Disordered" evidence="5">
    <location>
        <begin position="570"/>
        <end position="609"/>
    </location>
</feature>
<dbReference type="SUPFAM" id="SSF57850">
    <property type="entry name" value="RING/U-box"/>
    <property type="match status" value="1"/>
</dbReference>
<evidence type="ECO:0000256" key="1">
    <source>
        <dbReference type="ARBA" id="ARBA00022737"/>
    </source>
</evidence>
<keyword evidence="1" id="KW-0677">Repeat</keyword>
<keyword evidence="2 3" id="KW-0040">ANK repeat</keyword>
<evidence type="ECO:0000256" key="2">
    <source>
        <dbReference type="ARBA" id="ARBA00023043"/>
    </source>
</evidence>
<dbReference type="InterPro" id="IPR001841">
    <property type="entry name" value="Znf_RING"/>
</dbReference>
<dbReference type="PANTHER" id="PTHR24201">
    <property type="entry name" value="ANK_REP_REGION DOMAIN-CONTAINING PROTEIN"/>
    <property type="match status" value="1"/>
</dbReference>
<dbReference type="Gene3D" id="3.30.40.10">
    <property type="entry name" value="Zinc/RING finger domain, C3HC4 (zinc finger)"/>
    <property type="match status" value="1"/>
</dbReference>
<feature type="region of interest" description="Disordered" evidence="5">
    <location>
        <begin position="187"/>
        <end position="218"/>
    </location>
</feature>
<feature type="region of interest" description="Disordered" evidence="5">
    <location>
        <begin position="134"/>
        <end position="154"/>
    </location>
</feature>
<dbReference type="Pfam" id="PF13920">
    <property type="entry name" value="zf-C3HC4_3"/>
    <property type="match status" value="1"/>
</dbReference>
<organism evidence="7 8">
    <name type="scientific">Durusdinium trenchii</name>
    <dbReference type="NCBI Taxonomy" id="1381693"/>
    <lineage>
        <taxon>Eukaryota</taxon>
        <taxon>Sar</taxon>
        <taxon>Alveolata</taxon>
        <taxon>Dinophyceae</taxon>
        <taxon>Suessiales</taxon>
        <taxon>Symbiodiniaceae</taxon>
        <taxon>Durusdinium</taxon>
    </lineage>
</organism>
<evidence type="ECO:0000256" key="4">
    <source>
        <dbReference type="PROSITE-ProRule" id="PRU00175"/>
    </source>
</evidence>
<feature type="compositionally biased region" description="Pro residues" evidence="5">
    <location>
        <begin position="574"/>
        <end position="591"/>
    </location>
</feature>
<dbReference type="Proteomes" id="UP001642484">
    <property type="component" value="Unassembled WGS sequence"/>
</dbReference>
<evidence type="ECO:0000313" key="7">
    <source>
        <dbReference type="EMBL" id="CAK9071686.1"/>
    </source>
</evidence>
<feature type="repeat" description="ANK" evidence="3">
    <location>
        <begin position="265"/>
        <end position="297"/>
    </location>
</feature>
<keyword evidence="4" id="KW-0862">Zinc</keyword>
<dbReference type="PROSITE" id="PS50089">
    <property type="entry name" value="ZF_RING_2"/>
    <property type="match status" value="1"/>
</dbReference>
<evidence type="ECO:0000259" key="6">
    <source>
        <dbReference type="PROSITE" id="PS50089"/>
    </source>
</evidence>
<keyword evidence="8" id="KW-1185">Reference proteome</keyword>
<evidence type="ECO:0000256" key="5">
    <source>
        <dbReference type="SAM" id="MobiDB-lite"/>
    </source>
</evidence>
<dbReference type="SMART" id="SM00184">
    <property type="entry name" value="RING"/>
    <property type="match status" value="1"/>
</dbReference>
<dbReference type="InterPro" id="IPR013083">
    <property type="entry name" value="Znf_RING/FYVE/PHD"/>
</dbReference>
<dbReference type="InterPro" id="IPR002110">
    <property type="entry name" value="Ankyrin_rpt"/>
</dbReference>
<dbReference type="SMART" id="SM00248">
    <property type="entry name" value="ANK"/>
    <property type="match status" value="3"/>
</dbReference>
<keyword evidence="4" id="KW-0863">Zinc-finger</keyword>
<comment type="caution">
    <text evidence="7">The sequence shown here is derived from an EMBL/GenBank/DDBJ whole genome shotgun (WGS) entry which is preliminary data.</text>
</comment>
<keyword evidence="4" id="KW-0479">Metal-binding</keyword>
<dbReference type="Pfam" id="PF12796">
    <property type="entry name" value="Ank_2"/>
    <property type="match status" value="1"/>
</dbReference>
<proteinExistence type="predicted"/>
<dbReference type="PROSITE" id="PS50088">
    <property type="entry name" value="ANK_REPEAT"/>
    <property type="match status" value="1"/>
</dbReference>
<feature type="compositionally biased region" description="Low complexity" evidence="5">
    <location>
        <begin position="599"/>
        <end position="609"/>
    </location>
</feature>
<dbReference type="EMBL" id="CAXAMN010022662">
    <property type="protein sequence ID" value="CAK9071686.1"/>
    <property type="molecule type" value="Genomic_DNA"/>
</dbReference>
<sequence>MTSTAAPKNKPEYVERVAERCAVPVADLVRRDVPRLKEIWTALKPRKAPALLPNGWKKAKLDTLIPRDGGSVLGPLSSGSALEGLASMTKEEFYGCLRFPACRETLSKTYGGQPAAVMQQALRQSEAAKVKSQTGYADPSMIPKTPGQAATAPKAMVKRCGPPLQRQLRSFMGACAESVRRRLGFAGRTSDQHECEQGGNGGHSRSAERKGATGEVGDEDALGAEISLRFSRSEFLLSVQIALDCVLVARQGGNQQKVLNELSLDGISPLQIAAKHARLDLLRMLLEANADIDVRDSTQWTALHYAARTEAWPHCSSCVKQLLERRADAYAATELGSTPLDLARKTGCKSCVRMLEAHAVLWQGSVDLEQKLLMIPTWSCKQLVVLRDRRHNTGPSLFARGDFHNLMKKAQHLVREHLATPSISHRCPNCGKSNPVPDFVQEFRCNHCSAPLLVPTSMQLALYDVANGDTAATPAFVLQIPTEGVHVMDTPDAGGWFRKVLPGSDRQYGLSLCAQENGRETNLVLRFSTVDEREEVRRLLQIPLLRGRGLALAAEYASLLSSPPAIIEEELPMPSAPPADFPEAAPTPPVEPVDQAHRSPPAQQADQQASPDDGLCVVCLEHPADTAVVPCGHLCACHRCMGQVMAAERLCPMCRVEASSTMRIYRP</sequence>
<accession>A0ABP0P7F4</accession>
<evidence type="ECO:0000256" key="3">
    <source>
        <dbReference type="PROSITE-ProRule" id="PRU00023"/>
    </source>
</evidence>
<dbReference type="InterPro" id="IPR050776">
    <property type="entry name" value="Ank_Repeat/CDKN_Inhibitor"/>
</dbReference>
<evidence type="ECO:0000313" key="8">
    <source>
        <dbReference type="Proteomes" id="UP001642484"/>
    </source>
</evidence>
<gene>
    <name evidence="7" type="ORF">CCMP2556_LOCUS35242</name>
</gene>
<protein>
    <recommendedName>
        <fullName evidence="6">RING-type domain-containing protein</fullName>
    </recommendedName>
</protein>
<dbReference type="Gene3D" id="1.25.40.20">
    <property type="entry name" value="Ankyrin repeat-containing domain"/>
    <property type="match status" value="1"/>
</dbReference>
<dbReference type="PROSITE" id="PS50297">
    <property type="entry name" value="ANK_REP_REGION"/>
    <property type="match status" value="1"/>
</dbReference>
<dbReference type="SUPFAM" id="SSF48403">
    <property type="entry name" value="Ankyrin repeat"/>
    <property type="match status" value="1"/>
</dbReference>
<reference evidence="7 8" key="1">
    <citation type="submission" date="2024-02" db="EMBL/GenBank/DDBJ databases">
        <authorList>
            <person name="Chen Y."/>
            <person name="Shah S."/>
            <person name="Dougan E. K."/>
            <person name="Thang M."/>
            <person name="Chan C."/>
        </authorList>
    </citation>
    <scope>NUCLEOTIDE SEQUENCE [LARGE SCALE GENOMIC DNA]</scope>
</reference>
<name>A0ABP0P7F4_9DINO</name>